<feature type="compositionally biased region" description="Low complexity" evidence="1">
    <location>
        <begin position="53"/>
        <end position="63"/>
    </location>
</feature>
<keyword evidence="3" id="KW-1185">Reference proteome</keyword>
<dbReference type="AlphaFoldDB" id="A0A3N1H1Y7"/>
<reference evidence="2 3" key="1">
    <citation type="submission" date="2018-11" db="EMBL/GenBank/DDBJ databases">
        <title>Sequencing the genomes of 1000 actinobacteria strains.</title>
        <authorList>
            <person name="Klenk H.-P."/>
        </authorList>
    </citation>
    <scope>NUCLEOTIDE SEQUENCE [LARGE SCALE GENOMIC DNA]</scope>
    <source>
        <strain evidence="2 3">DSM 44231</strain>
    </source>
</reference>
<gene>
    <name evidence="2" type="ORF">EDD40_1817</name>
</gene>
<evidence type="ECO:0000313" key="3">
    <source>
        <dbReference type="Proteomes" id="UP000268727"/>
    </source>
</evidence>
<feature type="region of interest" description="Disordered" evidence="1">
    <location>
        <begin position="53"/>
        <end position="74"/>
    </location>
</feature>
<dbReference type="OrthoDB" id="4242542at2"/>
<proteinExistence type="predicted"/>
<dbReference type="Proteomes" id="UP000268727">
    <property type="component" value="Unassembled WGS sequence"/>
</dbReference>
<dbReference type="RefSeq" id="WP_123742507.1">
    <property type="nucleotide sequence ID" value="NZ_RJKM01000001.1"/>
</dbReference>
<accession>A0A3N1H1Y7</accession>
<evidence type="ECO:0000256" key="1">
    <source>
        <dbReference type="SAM" id="MobiDB-lite"/>
    </source>
</evidence>
<organism evidence="2 3">
    <name type="scientific">Saccharothrix texasensis</name>
    <dbReference type="NCBI Taxonomy" id="103734"/>
    <lineage>
        <taxon>Bacteria</taxon>
        <taxon>Bacillati</taxon>
        <taxon>Actinomycetota</taxon>
        <taxon>Actinomycetes</taxon>
        <taxon>Pseudonocardiales</taxon>
        <taxon>Pseudonocardiaceae</taxon>
        <taxon>Saccharothrix</taxon>
    </lineage>
</organism>
<evidence type="ECO:0000313" key="2">
    <source>
        <dbReference type="EMBL" id="ROP36543.1"/>
    </source>
</evidence>
<name>A0A3N1H1Y7_9PSEU</name>
<dbReference type="EMBL" id="RJKM01000001">
    <property type="protein sequence ID" value="ROP36543.1"/>
    <property type="molecule type" value="Genomic_DNA"/>
</dbReference>
<protein>
    <submittedName>
        <fullName evidence="2">Uncharacterized protein</fullName>
    </submittedName>
</protein>
<comment type="caution">
    <text evidence="2">The sequence shown here is derived from an EMBL/GenBank/DDBJ whole genome shotgun (WGS) entry which is preliminary data.</text>
</comment>
<sequence>MSDRVAMLRGDTVYRVHWMPGADLLVGVCHCGAERDSEDPVRLWDWLLAHPAGHEPPAAGSSPEVDRAPVGARG</sequence>